<dbReference type="SUPFAM" id="SSF52113">
    <property type="entry name" value="BRCT domain"/>
    <property type="match status" value="4"/>
</dbReference>
<evidence type="ECO:0000256" key="4">
    <source>
        <dbReference type="SAM" id="Coils"/>
    </source>
</evidence>
<dbReference type="Pfam" id="PF00533">
    <property type="entry name" value="BRCT"/>
    <property type="match status" value="1"/>
</dbReference>
<keyword evidence="4" id="KW-0175">Coiled coil</keyword>
<dbReference type="FunFam" id="1.10.287.310:FF:000002">
    <property type="entry name" value="60S ribosomal protein L35"/>
    <property type="match status" value="1"/>
</dbReference>
<feature type="domain" description="BRCT" evidence="6">
    <location>
        <begin position="288"/>
        <end position="378"/>
    </location>
</feature>
<comment type="similarity">
    <text evidence="1">Belongs to the universal ribosomal protein uL29 family.</text>
</comment>
<dbReference type="InterPro" id="IPR036420">
    <property type="entry name" value="BRCT_dom_sf"/>
</dbReference>
<dbReference type="FunFam" id="6.10.250.3450:FF:000001">
    <property type="entry name" value="60S ribosomal protein L35"/>
    <property type="match status" value="1"/>
</dbReference>
<dbReference type="STRING" id="329884.A0A4U0Y2C9"/>
<dbReference type="Pfam" id="PF16770">
    <property type="entry name" value="RTT107_BRCT_5"/>
    <property type="match status" value="1"/>
</dbReference>
<dbReference type="GO" id="GO:0006302">
    <property type="term" value="P:double-strand break repair"/>
    <property type="evidence" value="ECO:0007669"/>
    <property type="project" value="TreeGrafter"/>
</dbReference>
<feature type="domain" description="BRCT" evidence="6">
    <location>
        <begin position="526"/>
        <end position="598"/>
    </location>
</feature>
<dbReference type="Gene3D" id="1.10.287.310">
    <property type="match status" value="1"/>
</dbReference>
<dbReference type="InterPro" id="IPR001854">
    <property type="entry name" value="Ribosomal_uL29"/>
</dbReference>
<evidence type="ECO:0000256" key="5">
    <source>
        <dbReference type="SAM" id="MobiDB-lite"/>
    </source>
</evidence>
<evidence type="ECO:0000259" key="6">
    <source>
        <dbReference type="PROSITE" id="PS50172"/>
    </source>
</evidence>
<dbReference type="PANTHER" id="PTHR47667:SF1">
    <property type="entry name" value="REGULATOR OF TY1 TRANSPOSITION PROTEIN 107"/>
    <property type="match status" value="1"/>
</dbReference>
<comment type="caution">
    <text evidence="7">The sequence shown here is derived from an EMBL/GenBank/DDBJ whole genome shotgun (WGS) entry which is preliminary data.</text>
</comment>
<dbReference type="GO" id="GO:0005634">
    <property type="term" value="C:nucleus"/>
    <property type="evidence" value="ECO:0007669"/>
    <property type="project" value="TreeGrafter"/>
</dbReference>
<dbReference type="InterPro" id="IPR036049">
    <property type="entry name" value="Ribosomal_uL29_sf"/>
</dbReference>
<dbReference type="Pfam" id="PF00831">
    <property type="entry name" value="Ribosomal_L29"/>
    <property type="match status" value="1"/>
</dbReference>
<feature type="region of interest" description="Disordered" evidence="5">
    <location>
        <begin position="687"/>
        <end position="770"/>
    </location>
</feature>
<reference evidence="7 8" key="1">
    <citation type="submission" date="2017-03" db="EMBL/GenBank/DDBJ databases">
        <title>Genomes of endolithic fungi from Antarctica.</title>
        <authorList>
            <person name="Coleine C."/>
            <person name="Masonjones S."/>
            <person name="Stajich J.E."/>
        </authorList>
    </citation>
    <scope>NUCLEOTIDE SEQUENCE [LARGE SCALE GENOMIC DNA]</scope>
    <source>
        <strain evidence="7 8">CCFEE 5184</strain>
    </source>
</reference>
<dbReference type="HAMAP" id="MF_00374">
    <property type="entry name" value="Ribosomal_uL29"/>
    <property type="match status" value="1"/>
</dbReference>
<dbReference type="FunFam" id="3.40.50.10190:FF:000048">
    <property type="entry name" value="DNA repair protein Rtt107"/>
    <property type="match status" value="1"/>
</dbReference>
<dbReference type="OrthoDB" id="342264at2759"/>
<sequence>MKAALTDTFQSSNKIRASQLWGKNKEELKKQLEEQKQELVALRTQKIAGGAQSKLNKIHDVRKAIARILTVINQNQRHQLRIFYEKKKYLPLDLRPKLTRAKRRALTKDEASLVTEKQKKRQRHFPQRNYAVKAHAIPAPGFSDVAFDALSRDKTFTTTHFTSTSPFRLGTTAAARETNMAEEADGLANGPLFVDVCIAVIPSDELEIEEAEALTHVVETSGGKYVPLRTSDQQIDDLSAVTHIVSADIDFPQYSQAIEKGILVVKPSWVHQSQRKGKLAGARQHSPDPSQYFQDVVLTCGELPEGDKDAIIAGVMALGGQYSGPLTKLTTHIVTLRDDHTKCVMAKEKKVNCKTVLPHWFDACFRLGKKINERPYMFPNPPYLEAILPRPANSDSPHVGGATAAMPTGHLPNTPPPSPSKSRKNLNAFMSKKVRLSADLKIGDSLKKTLGELINYGGGTITDNVSDADIYIGQFRDGADYIAASQARKEVANLAWLYHVINLNKYTNPLSKLLHYPVPRNGIPGFQNMKISISNYNGEARVYLENIIRYCGAEFTKTMKQDNTHLVTAHTRSEKYEAAQEWNIHITNHLWLEESYAKCTVQTLSNSKFSTFPAVTNLSEVCGQTTLDMKRVEQIFFPVPRESPQKAMRSPLAHVKSRPLPHFAVPASSTTAASYTPSKATVIEAPTPTAEDAEDAETEDEQEEQPKTAEKPRGRAPKVAPTPAANDNEIDDETAGEPTTVPRSRGRPRRSMATPRHLDDEKENQLPMVTTSGRAARARALERIHNAAPDIALYEKETKRKGGVTHGGRRSAQLEELSSPVPDPTKSKKRKSDEGTYDVTAEGSDLSDGETQAKLAKGVKKAKTTSDMPPVKYRMMVTGDDRWIGNMKQEDADRCKLRVLGIQLTLDPMEVDILVAPAIKRTRKFVAALASAPLVVDTKYLDVALRQNKLIEKPSTLQDRKSEEAMGCTLVDALKRAKTNRHKLLRGWSIFVTQDIAGGFETYKEIITVNGGEAYLYKGRTGLTIPKRRLRDEPDASSESGEDDEYDFVYLVSGDNDAEVKLWKTFRALAEKQNLQTRIVRSEWLLNAAMSQEVRWDGQWEWDEAKVMSQRGR</sequence>
<dbReference type="GO" id="GO:0030684">
    <property type="term" value="C:preribosome"/>
    <property type="evidence" value="ECO:0007669"/>
    <property type="project" value="UniProtKB-ARBA"/>
</dbReference>
<feature type="coiled-coil region" evidence="4">
    <location>
        <begin position="18"/>
        <end position="45"/>
    </location>
</feature>
<dbReference type="GO" id="GO:0035361">
    <property type="term" value="C:Cul8-RING ubiquitin ligase complex"/>
    <property type="evidence" value="ECO:0007669"/>
    <property type="project" value="TreeGrafter"/>
</dbReference>
<feature type="compositionally biased region" description="Basic and acidic residues" evidence="5">
    <location>
        <begin position="704"/>
        <end position="713"/>
    </location>
</feature>
<dbReference type="GO" id="GO:0022625">
    <property type="term" value="C:cytosolic large ribosomal subunit"/>
    <property type="evidence" value="ECO:0007669"/>
    <property type="project" value="UniProtKB-ARBA"/>
</dbReference>
<dbReference type="CDD" id="cd18438">
    <property type="entry name" value="BRCT_BRC1_like_rpt4"/>
    <property type="match status" value="1"/>
</dbReference>
<dbReference type="GO" id="GO:1990683">
    <property type="term" value="P:DNA double-strand break attachment to nuclear envelope"/>
    <property type="evidence" value="ECO:0007669"/>
    <property type="project" value="TreeGrafter"/>
</dbReference>
<evidence type="ECO:0000256" key="2">
    <source>
        <dbReference type="ARBA" id="ARBA00022980"/>
    </source>
</evidence>
<dbReference type="PROSITE" id="PS50172">
    <property type="entry name" value="BRCT"/>
    <property type="match status" value="3"/>
</dbReference>
<dbReference type="CDD" id="cd18437">
    <property type="entry name" value="BRCT_BRC1_like_rpt3"/>
    <property type="match status" value="1"/>
</dbReference>
<protein>
    <recommendedName>
        <fullName evidence="6">BRCT domain-containing protein</fullName>
    </recommendedName>
</protein>
<evidence type="ECO:0000256" key="1">
    <source>
        <dbReference type="ARBA" id="ARBA00009254"/>
    </source>
</evidence>
<accession>A0A4U0Y2C9</accession>
<dbReference type="EMBL" id="NAJQ01000022">
    <property type="protein sequence ID" value="TKA82896.1"/>
    <property type="molecule type" value="Genomic_DNA"/>
</dbReference>
<dbReference type="Gene3D" id="6.10.250.3450">
    <property type="match status" value="1"/>
</dbReference>
<feature type="domain" description="BRCT" evidence="6">
    <location>
        <begin position="188"/>
        <end position="287"/>
    </location>
</feature>
<dbReference type="Proteomes" id="UP000309340">
    <property type="component" value="Unassembled WGS sequence"/>
</dbReference>
<dbReference type="SMART" id="SM00292">
    <property type="entry name" value="BRCT"/>
    <property type="match status" value="5"/>
</dbReference>
<dbReference type="CDD" id="cd00427">
    <property type="entry name" value="Ribosomal_L29_HIP"/>
    <property type="match status" value="1"/>
</dbReference>
<dbReference type="InterPro" id="IPR001357">
    <property type="entry name" value="BRCT_dom"/>
</dbReference>
<dbReference type="AlphaFoldDB" id="A0A4U0Y2C9"/>
<dbReference type="NCBIfam" id="TIGR00012">
    <property type="entry name" value="L29"/>
    <property type="match status" value="1"/>
</dbReference>
<dbReference type="Pfam" id="PF12738">
    <property type="entry name" value="PTCB-BRCT"/>
    <property type="match status" value="1"/>
</dbReference>
<feature type="compositionally biased region" description="Acidic residues" evidence="5">
    <location>
        <begin position="691"/>
        <end position="703"/>
    </location>
</feature>
<dbReference type="PANTHER" id="PTHR47667">
    <property type="entry name" value="REGULATOR OF TY1 TRANSPOSITION PROTEIN 107"/>
    <property type="match status" value="1"/>
</dbReference>
<dbReference type="SUPFAM" id="SSF46561">
    <property type="entry name" value="Ribosomal protein L29 (L29p)"/>
    <property type="match status" value="1"/>
</dbReference>
<dbReference type="CDD" id="cd18436">
    <property type="entry name" value="BRCT_BRC1_like_rpt2"/>
    <property type="match status" value="1"/>
</dbReference>
<evidence type="ECO:0000256" key="3">
    <source>
        <dbReference type="ARBA" id="ARBA00023274"/>
    </source>
</evidence>
<name>A0A4U0Y2C9_9PEZI</name>
<dbReference type="InterPro" id="IPR053036">
    <property type="entry name" value="CellCycle_DNARepair_Reg"/>
</dbReference>
<evidence type="ECO:0000313" key="7">
    <source>
        <dbReference type="EMBL" id="TKA82896.1"/>
    </source>
</evidence>
<keyword evidence="8" id="KW-1185">Reference proteome</keyword>
<keyword evidence="3" id="KW-0687">Ribonucleoprotein</keyword>
<dbReference type="Gene3D" id="3.40.50.10190">
    <property type="entry name" value="BRCT domain"/>
    <property type="match status" value="5"/>
</dbReference>
<gene>
    <name evidence="7" type="ORF">B0A55_01154</name>
</gene>
<keyword evidence="2" id="KW-0689">Ribosomal protein</keyword>
<feature type="region of interest" description="Disordered" evidence="5">
    <location>
        <begin position="390"/>
        <end position="423"/>
    </location>
</feature>
<proteinExistence type="inferred from homology"/>
<dbReference type="GO" id="GO:0003735">
    <property type="term" value="F:structural constituent of ribosome"/>
    <property type="evidence" value="ECO:0007669"/>
    <property type="project" value="InterPro"/>
</dbReference>
<dbReference type="GO" id="GO:0006412">
    <property type="term" value="P:translation"/>
    <property type="evidence" value="ECO:0007669"/>
    <property type="project" value="InterPro"/>
</dbReference>
<organism evidence="7 8">
    <name type="scientific">Friedmanniomyces simplex</name>
    <dbReference type="NCBI Taxonomy" id="329884"/>
    <lineage>
        <taxon>Eukaryota</taxon>
        <taxon>Fungi</taxon>
        <taxon>Dikarya</taxon>
        <taxon>Ascomycota</taxon>
        <taxon>Pezizomycotina</taxon>
        <taxon>Dothideomycetes</taxon>
        <taxon>Dothideomycetidae</taxon>
        <taxon>Mycosphaerellales</taxon>
        <taxon>Teratosphaeriaceae</taxon>
        <taxon>Friedmanniomyces</taxon>
    </lineage>
</organism>
<evidence type="ECO:0000313" key="8">
    <source>
        <dbReference type="Proteomes" id="UP000309340"/>
    </source>
</evidence>
<feature type="region of interest" description="Disordered" evidence="5">
    <location>
        <begin position="795"/>
        <end position="866"/>
    </location>
</feature>